<dbReference type="EMBL" id="JQFZ01000341">
    <property type="protein sequence ID" value="KGO50381.1"/>
    <property type="molecule type" value="Genomic_DNA"/>
</dbReference>
<evidence type="ECO:0000256" key="1">
    <source>
        <dbReference type="SAM" id="MobiDB-lite"/>
    </source>
</evidence>
<evidence type="ECO:0000313" key="2">
    <source>
        <dbReference type="EMBL" id="KGO50381.1"/>
    </source>
</evidence>
<dbReference type="Proteomes" id="UP000030143">
    <property type="component" value="Unassembled WGS sequence"/>
</dbReference>
<comment type="caution">
    <text evidence="2">The sequence shown here is derived from an EMBL/GenBank/DDBJ whole genome shotgun (WGS) entry which is preliminary data.</text>
</comment>
<dbReference type="VEuPathDB" id="FungiDB:PEXP_024990"/>
<keyword evidence="3" id="KW-1185">Reference proteome</keyword>
<protein>
    <submittedName>
        <fullName evidence="2">Uncharacterized protein</fullName>
    </submittedName>
</protein>
<dbReference type="PhylomeDB" id="A0A0A2KDQ4"/>
<evidence type="ECO:0000313" key="3">
    <source>
        <dbReference type="Proteomes" id="UP000030143"/>
    </source>
</evidence>
<feature type="region of interest" description="Disordered" evidence="1">
    <location>
        <begin position="80"/>
        <end position="117"/>
    </location>
</feature>
<accession>A0A0A2KDQ4</accession>
<name>A0A0A2KDQ4_PENEN</name>
<dbReference type="AlphaFoldDB" id="A0A0A2KDQ4"/>
<dbReference type="RefSeq" id="XP_016593626.1">
    <property type="nucleotide sequence ID" value="XM_016739979.1"/>
</dbReference>
<dbReference type="HOGENOM" id="CLU_1533101_0_0_1"/>
<organism evidence="2 3">
    <name type="scientific">Penicillium expansum</name>
    <name type="common">Blue mold rot fungus</name>
    <dbReference type="NCBI Taxonomy" id="27334"/>
    <lineage>
        <taxon>Eukaryota</taxon>
        <taxon>Fungi</taxon>
        <taxon>Dikarya</taxon>
        <taxon>Ascomycota</taxon>
        <taxon>Pezizomycotina</taxon>
        <taxon>Eurotiomycetes</taxon>
        <taxon>Eurotiomycetidae</taxon>
        <taxon>Eurotiales</taxon>
        <taxon>Aspergillaceae</taxon>
        <taxon>Penicillium</taxon>
    </lineage>
</organism>
<gene>
    <name evidence="2" type="ORF">PEX2_027040</name>
</gene>
<dbReference type="GeneID" id="27675398"/>
<proteinExistence type="predicted"/>
<sequence>MLPSKPPGAQTAYKTFRPMTPPAQTSTIWELGNIPIAPGFYKADEDDQLVFQTLPKLQITQPNLGGFNLGNQLSPQVSQSRARLDFSSLKRPPELMPAFSSKRKRSQNHLSRSSTSDVTSSEELPWDICEILWNMKTPSLKYHQRKIENGATCYSYFAKEGIVRELARREKGGGSH</sequence>
<reference evidence="2 3" key="1">
    <citation type="journal article" date="2015" name="Mol. Plant Microbe Interact.">
        <title>Genome, transcriptome, and functional analyses of Penicillium expansum provide new insights into secondary metabolism and pathogenicity.</title>
        <authorList>
            <person name="Ballester A.R."/>
            <person name="Marcet-Houben M."/>
            <person name="Levin E."/>
            <person name="Sela N."/>
            <person name="Selma-Lazaro C."/>
            <person name="Carmona L."/>
            <person name="Wisniewski M."/>
            <person name="Droby S."/>
            <person name="Gonzalez-Candelas L."/>
            <person name="Gabaldon T."/>
        </authorList>
    </citation>
    <scope>NUCLEOTIDE SEQUENCE [LARGE SCALE GENOMIC DNA]</scope>
    <source>
        <strain evidence="2 3">MD-8</strain>
    </source>
</reference>
<dbReference type="OrthoDB" id="4351934at2759"/>